<feature type="domain" description="LysM" evidence="3">
    <location>
        <begin position="127"/>
        <end position="171"/>
    </location>
</feature>
<dbReference type="InterPro" id="IPR050570">
    <property type="entry name" value="Cell_wall_metabolism_enzyme"/>
</dbReference>
<sequence>MLPALLSVAVSGCYAGANRPYWAIAPVYDVRNSPIPVPRPAFRPKPPSRYASVAPPTRTVRASPKATSRPASKATSTARTVTVQRGDTVYGIARKRGVPLPQLVALNNLEPPYLLAVGQRLKIPGQRTHVVRRGDTAFSIAQRHDLEVSQLAQVNRLAPPYMLKVGQTLVVPSGRTEEMTVAARPSRSLAAPPPRTGNGFDWPVAGTVISKFGPKQGGLRNDGINIRAPNGAPVRVAESGIVAYAGSGLRGFGNLVLVRHSDDWVTAYAHNEDVLVKRGEAVKRGQMIARVGSSGGVTDPQLHFEVRRGTKAVDPLSVLPRLSANAR</sequence>
<organism evidence="4 5">
    <name type="scientific">Iodidimonas muriae</name>
    <dbReference type="NCBI Taxonomy" id="261467"/>
    <lineage>
        <taxon>Bacteria</taxon>
        <taxon>Pseudomonadati</taxon>
        <taxon>Pseudomonadota</taxon>
        <taxon>Alphaproteobacteria</taxon>
        <taxon>Iodidimonadales</taxon>
        <taxon>Iodidimonadaceae</taxon>
        <taxon>Iodidimonas</taxon>
    </lineage>
</organism>
<dbReference type="PANTHER" id="PTHR21666:SF263">
    <property type="entry name" value="MUREIN HYDROLASE ACTIVATOR NLPD"/>
    <property type="match status" value="1"/>
</dbReference>
<evidence type="ECO:0000256" key="2">
    <source>
        <dbReference type="SAM" id="MobiDB-lite"/>
    </source>
</evidence>
<dbReference type="Pfam" id="PF01476">
    <property type="entry name" value="LysM"/>
    <property type="match status" value="2"/>
</dbReference>
<gene>
    <name evidence="4" type="ORF">GCM10007972_18570</name>
</gene>
<evidence type="ECO:0000313" key="5">
    <source>
        <dbReference type="Proteomes" id="UP000602381"/>
    </source>
</evidence>
<dbReference type="SUPFAM" id="SSF51261">
    <property type="entry name" value="Duplicated hybrid motif"/>
    <property type="match status" value="1"/>
</dbReference>
<dbReference type="PANTHER" id="PTHR21666">
    <property type="entry name" value="PEPTIDASE-RELATED"/>
    <property type="match status" value="1"/>
</dbReference>
<proteinExistence type="inferred from homology"/>
<keyword evidence="5" id="KW-1185">Reference proteome</keyword>
<comment type="caution">
    <text evidence="4">The sequence shown here is derived from an EMBL/GenBank/DDBJ whole genome shotgun (WGS) entry which is preliminary data.</text>
</comment>
<evidence type="ECO:0000313" key="4">
    <source>
        <dbReference type="EMBL" id="GGO12934.1"/>
    </source>
</evidence>
<dbReference type="InterPro" id="IPR018392">
    <property type="entry name" value="LysM"/>
</dbReference>
<evidence type="ECO:0000256" key="1">
    <source>
        <dbReference type="ARBA" id="ARBA00038420"/>
    </source>
</evidence>
<dbReference type="CDD" id="cd00118">
    <property type="entry name" value="LysM"/>
    <property type="match status" value="2"/>
</dbReference>
<feature type="region of interest" description="Disordered" evidence="2">
    <location>
        <begin position="39"/>
        <end position="79"/>
    </location>
</feature>
<dbReference type="Pfam" id="PF01551">
    <property type="entry name" value="Peptidase_M23"/>
    <property type="match status" value="1"/>
</dbReference>
<dbReference type="Proteomes" id="UP000602381">
    <property type="component" value="Unassembled WGS sequence"/>
</dbReference>
<dbReference type="Gene3D" id="2.70.70.10">
    <property type="entry name" value="Glucose Permease (Domain IIA)"/>
    <property type="match status" value="1"/>
</dbReference>
<dbReference type="PROSITE" id="PS51782">
    <property type="entry name" value="LYSM"/>
    <property type="match status" value="2"/>
</dbReference>
<dbReference type="Gene3D" id="3.10.350.10">
    <property type="entry name" value="LysM domain"/>
    <property type="match status" value="2"/>
</dbReference>
<accession>A0ABQ2LFX4</accession>
<feature type="domain" description="LysM" evidence="3">
    <location>
        <begin position="79"/>
        <end position="123"/>
    </location>
</feature>
<feature type="compositionally biased region" description="Polar residues" evidence="2">
    <location>
        <begin position="65"/>
        <end position="79"/>
    </location>
</feature>
<protein>
    <recommendedName>
        <fullName evidence="3">LysM domain-containing protein</fullName>
    </recommendedName>
</protein>
<name>A0ABQ2LFX4_9PROT</name>
<reference evidence="5" key="1">
    <citation type="journal article" date="2019" name="Int. J. Syst. Evol. Microbiol.">
        <title>The Global Catalogue of Microorganisms (GCM) 10K type strain sequencing project: providing services to taxonomists for standard genome sequencing and annotation.</title>
        <authorList>
            <consortium name="The Broad Institute Genomics Platform"/>
            <consortium name="The Broad Institute Genome Sequencing Center for Infectious Disease"/>
            <person name="Wu L."/>
            <person name="Ma J."/>
        </authorList>
    </citation>
    <scope>NUCLEOTIDE SEQUENCE [LARGE SCALE GENOMIC DNA]</scope>
    <source>
        <strain evidence="5">JCM 17843</strain>
    </source>
</reference>
<dbReference type="SMART" id="SM00257">
    <property type="entry name" value="LysM"/>
    <property type="match status" value="2"/>
</dbReference>
<dbReference type="CDD" id="cd12797">
    <property type="entry name" value="M23_peptidase"/>
    <property type="match status" value="1"/>
</dbReference>
<dbReference type="RefSeq" id="WP_188873824.1">
    <property type="nucleotide sequence ID" value="NZ_BMOV01000006.1"/>
</dbReference>
<dbReference type="InterPro" id="IPR016047">
    <property type="entry name" value="M23ase_b-sheet_dom"/>
</dbReference>
<dbReference type="EMBL" id="BMOV01000006">
    <property type="protein sequence ID" value="GGO12934.1"/>
    <property type="molecule type" value="Genomic_DNA"/>
</dbReference>
<comment type="similarity">
    <text evidence="1">Belongs to the E.coli NlpD/Haemophilus LppB family.</text>
</comment>
<evidence type="ECO:0000259" key="3">
    <source>
        <dbReference type="PROSITE" id="PS51782"/>
    </source>
</evidence>
<dbReference type="InterPro" id="IPR036779">
    <property type="entry name" value="LysM_dom_sf"/>
</dbReference>
<dbReference type="InterPro" id="IPR011055">
    <property type="entry name" value="Dup_hybrid_motif"/>
</dbReference>